<evidence type="ECO:0000313" key="2">
    <source>
        <dbReference type="Proteomes" id="UP001310692"/>
    </source>
</evidence>
<reference evidence="1 2" key="1">
    <citation type="submission" date="2024-01" db="EMBL/GenBank/DDBJ databases">
        <title>Hyphobacterium bacterium isolated from marine sediment.</title>
        <authorList>
            <person name="Zhao S."/>
        </authorList>
    </citation>
    <scope>NUCLEOTIDE SEQUENCE [LARGE SCALE GENOMIC DNA]</scope>
    <source>
        <strain evidence="1 2">Y60-23</strain>
    </source>
</reference>
<gene>
    <name evidence="1" type="ORF">V0U35_09290</name>
</gene>
<comment type="caution">
    <text evidence="1">The sequence shown here is derived from an EMBL/GenBank/DDBJ whole genome shotgun (WGS) entry which is preliminary data.</text>
</comment>
<keyword evidence="2" id="KW-1185">Reference proteome</keyword>
<organism evidence="1 2">
    <name type="scientific">Hyphobacterium marinum</name>
    <dbReference type="NCBI Taxonomy" id="3116574"/>
    <lineage>
        <taxon>Bacteria</taxon>
        <taxon>Pseudomonadati</taxon>
        <taxon>Pseudomonadota</taxon>
        <taxon>Alphaproteobacteria</taxon>
        <taxon>Maricaulales</taxon>
        <taxon>Maricaulaceae</taxon>
        <taxon>Hyphobacterium</taxon>
    </lineage>
</organism>
<dbReference type="Gene3D" id="2.120.10.30">
    <property type="entry name" value="TolB, C-terminal domain"/>
    <property type="match status" value="1"/>
</dbReference>
<sequence>MLVLPLVLSLFASQPEADPVIERVETGMPEGRTFAPSDYHDGTLNVFTFQPPDSLPQLWQRRRGADGAWSAPEPVPFADPAGDADAYFQPGTGRLVFMSLRGNDAPNWDIWEVHWDGFAWGQPRRIDAINGPGPDIYPTVAADGTIAFATVRDGTGADRQIWLARPDGPEGYETAVAPGAINRDPRVSNPLISPDGRRMIVFENLDGGFGGPDLALSCLGDDGWSEPVNLGPGINTAAAEYAPGTSADGRVFYFSRDTDLYRVSVSDLPAIHGCSDQD</sequence>
<dbReference type="SUPFAM" id="SSF82171">
    <property type="entry name" value="DPP6 N-terminal domain-like"/>
    <property type="match status" value="1"/>
</dbReference>
<dbReference type="RefSeq" id="WP_330196424.1">
    <property type="nucleotide sequence ID" value="NZ_JAZDRO010000003.1"/>
</dbReference>
<name>A0ABU7LZ86_9PROT</name>
<proteinExistence type="predicted"/>
<dbReference type="Pfam" id="PF07676">
    <property type="entry name" value="PD40"/>
    <property type="match status" value="2"/>
</dbReference>
<dbReference type="EMBL" id="JAZDRO010000003">
    <property type="protein sequence ID" value="MEE2566873.1"/>
    <property type="molecule type" value="Genomic_DNA"/>
</dbReference>
<accession>A0ABU7LZ86</accession>
<dbReference type="InterPro" id="IPR011042">
    <property type="entry name" value="6-blade_b-propeller_TolB-like"/>
</dbReference>
<dbReference type="InterPro" id="IPR011659">
    <property type="entry name" value="WD40"/>
</dbReference>
<evidence type="ECO:0000313" key="1">
    <source>
        <dbReference type="EMBL" id="MEE2566873.1"/>
    </source>
</evidence>
<dbReference type="Proteomes" id="UP001310692">
    <property type="component" value="Unassembled WGS sequence"/>
</dbReference>
<evidence type="ECO:0008006" key="3">
    <source>
        <dbReference type="Google" id="ProtNLM"/>
    </source>
</evidence>
<protein>
    <recommendedName>
        <fullName evidence="3">WD40-like Beta Propeller Repeat</fullName>
    </recommendedName>
</protein>